<feature type="region of interest" description="Disordered" evidence="1">
    <location>
        <begin position="197"/>
        <end position="217"/>
    </location>
</feature>
<protein>
    <submittedName>
        <fullName evidence="2">Uncharacterized protein</fullName>
    </submittedName>
</protein>
<dbReference type="OrthoDB" id="199414at2157"/>
<gene>
    <name evidence="2" type="ORF">C496_08931</name>
</gene>
<organism evidence="2 3">
    <name type="scientific">Natronorubrum tibetense GA33</name>
    <dbReference type="NCBI Taxonomy" id="1114856"/>
    <lineage>
        <taxon>Archaea</taxon>
        <taxon>Methanobacteriati</taxon>
        <taxon>Methanobacteriota</taxon>
        <taxon>Stenosarchaea group</taxon>
        <taxon>Halobacteria</taxon>
        <taxon>Halobacteriales</taxon>
        <taxon>Natrialbaceae</taxon>
        <taxon>Natronorubrum</taxon>
    </lineage>
</organism>
<evidence type="ECO:0000313" key="2">
    <source>
        <dbReference type="EMBL" id="ELY41907.1"/>
    </source>
</evidence>
<dbReference type="Proteomes" id="UP000011599">
    <property type="component" value="Unassembled WGS sequence"/>
</dbReference>
<sequence>MLTALADELMPMSDSSHRRRVLALIGTGAVTTVAGCLSGDEQDDPSGPASENGDTSVEGLMAADVVSEDDVNGFVAEFEVDADAPVSGRQVVYGDDFYLEEDVSGIERYAVGDTIYIVHGGQCFAEDRGDHEDVDGMYVASEPVRGTPLDEIPVTDVTTIDGEEAYVIEVDEMNTMYVSTQTGYRVRDEWGESGVADLHSWGETDPIAPPDMDCQRS</sequence>
<dbReference type="eggNOG" id="arCOG00151">
    <property type="taxonomic scope" value="Archaea"/>
</dbReference>
<comment type="caution">
    <text evidence="2">The sequence shown here is derived from an EMBL/GenBank/DDBJ whole genome shotgun (WGS) entry which is preliminary data.</text>
</comment>
<dbReference type="EMBL" id="AOHW01000026">
    <property type="protein sequence ID" value="ELY41907.1"/>
    <property type="molecule type" value="Genomic_DNA"/>
</dbReference>
<evidence type="ECO:0000256" key="1">
    <source>
        <dbReference type="SAM" id="MobiDB-lite"/>
    </source>
</evidence>
<keyword evidence="3" id="KW-1185">Reference proteome</keyword>
<reference evidence="2 3" key="1">
    <citation type="journal article" date="2014" name="PLoS Genet.">
        <title>Phylogenetically driven sequencing of extremely halophilic archaea reveals strategies for static and dynamic osmo-response.</title>
        <authorList>
            <person name="Becker E.A."/>
            <person name="Seitzer P.M."/>
            <person name="Tritt A."/>
            <person name="Larsen D."/>
            <person name="Krusor M."/>
            <person name="Yao A.I."/>
            <person name="Wu D."/>
            <person name="Madern D."/>
            <person name="Eisen J.A."/>
            <person name="Darling A.E."/>
            <person name="Facciotti M.T."/>
        </authorList>
    </citation>
    <scope>NUCLEOTIDE SEQUENCE [LARGE SCALE GENOMIC DNA]</scope>
    <source>
        <strain evidence="2 3">GA33</strain>
    </source>
</reference>
<dbReference type="PATRIC" id="fig|1114856.3.peg.1865"/>
<dbReference type="AlphaFoldDB" id="L9VY02"/>
<name>L9VY02_9EURY</name>
<evidence type="ECO:0000313" key="3">
    <source>
        <dbReference type="Proteomes" id="UP000011599"/>
    </source>
</evidence>
<dbReference type="STRING" id="1114856.GCA_000383975_02209"/>
<proteinExistence type="predicted"/>
<accession>L9VY02</accession>